<dbReference type="Pfam" id="PF00160">
    <property type="entry name" value="Pro_isomerase"/>
    <property type="match status" value="1"/>
</dbReference>
<keyword evidence="4" id="KW-0732">Signal</keyword>
<dbReference type="PANTHER" id="PTHR43246">
    <property type="entry name" value="PEPTIDYL-PROLYL CIS-TRANS ISOMERASE CYP38, CHLOROPLASTIC"/>
    <property type="match status" value="1"/>
</dbReference>
<comment type="similarity">
    <text evidence="1 4">Belongs to the cyclophilin-type PPIase family.</text>
</comment>
<proteinExistence type="inferred from homology"/>
<dbReference type="GO" id="GO:0003755">
    <property type="term" value="F:peptidyl-prolyl cis-trans isomerase activity"/>
    <property type="evidence" value="ECO:0007669"/>
    <property type="project" value="UniProtKB-UniRule"/>
</dbReference>
<dbReference type="EMBL" id="QPJY01000002">
    <property type="protein sequence ID" value="RCX32157.1"/>
    <property type="molecule type" value="Genomic_DNA"/>
</dbReference>
<dbReference type="RefSeq" id="WP_114278969.1">
    <property type="nucleotide sequence ID" value="NZ_QPJY01000002.1"/>
</dbReference>
<dbReference type="AlphaFoldDB" id="A0A369CI81"/>
<dbReference type="PROSITE" id="PS50072">
    <property type="entry name" value="CSA_PPIASE_2"/>
    <property type="match status" value="1"/>
</dbReference>
<comment type="catalytic activity">
    <reaction evidence="4">
        <text>[protein]-peptidylproline (omega=180) = [protein]-peptidylproline (omega=0)</text>
        <dbReference type="Rhea" id="RHEA:16237"/>
        <dbReference type="Rhea" id="RHEA-COMP:10747"/>
        <dbReference type="Rhea" id="RHEA-COMP:10748"/>
        <dbReference type="ChEBI" id="CHEBI:83833"/>
        <dbReference type="ChEBI" id="CHEBI:83834"/>
        <dbReference type="EC" id="5.2.1.8"/>
    </reaction>
</comment>
<dbReference type="InterPro" id="IPR002130">
    <property type="entry name" value="Cyclophilin-type_PPIase_dom"/>
</dbReference>
<dbReference type="InterPro" id="IPR029000">
    <property type="entry name" value="Cyclophilin-like_dom_sf"/>
</dbReference>
<dbReference type="InterPro" id="IPR044665">
    <property type="entry name" value="E_coli_cyclophilin_A-like"/>
</dbReference>
<reference evidence="6 7" key="1">
    <citation type="submission" date="2018-07" db="EMBL/GenBank/DDBJ databases">
        <title>Genomic Encyclopedia of Type Strains, Phase IV (KMG-IV): sequencing the most valuable type-strain genomes for metagenomic binning, comparative biology and taxonomic classification.</title>
        <authorList>
            <person name="Goeker M."/>
        </authorList>
    </citation>
    <scope>NUCLEOTIDE SEQUENCE [LARGE SCALE GENOMIC DNA]</scope>
    <source>
        <strain evidence="6 7">DSM 26407</strain>
    </source>
</reference>
<dbReference type="PROSITE" id="PS00170">
    <property type="entry name" value="CSA_PPIASE_1"/>
    <property type="match status" value="1"/>
</dbReference>
<evidence type="ECO:0000256" key="1">
    <source>
        <dbReference type="ARBA" id="ARBA00007365"/>
    </source>
</evidence>
<feature type="signal peptide" evidence="4">
    <location>
        <begin position="1"/>
        <end position="26"/>
    </location>
</feature>
<gene>
    <name evidence="6" type="ORF">DFQ59_102517</name>
</gene>
<evidence type="ECO:0000256" key="2">
    <source>
        <dbReference type="ARBA" id="ARBA00023110"/>
    </source>
</evidence>
<evidence type="ECO:0000259" key="5">
    <source>
        <dbReference type="PROSITE" id="PS50072"/>
    </source>
</evidence>
<feature type="domain" description="PPIase cyclophilin-type" evidence="5">
    <location>
        <begin position="35"/>
        <end position="193"/>
    </location>
</feature>
<dbReference type="Gene3D" id="2.40.100.10">
    <property type="entry name" value="Cyclophilin-like"/>
    <property type="match status" value="1"/>
</dbReference>
<keyword evidence="3 4" id="KW-0413">Isomerase</keyword>
<organism evidence="6 7">
    <name type="scientific">Thioalbus denitrificans</name>
    <dbReference type="NCBI Taxonomy" id="547122"/>
    <lineage>
        <taxon>Bacteria</taxon>
        <taxon>Pseudomonadati</taxon>
        <taxon>Pseudomonadota</taxon>
        <taxon>Gammaproteobacteria</taxon>
        <taxon>Chromatiales</taxon>
        <taxon>Ectothiorhodospiraceae</taxon>
        <taxon>Thioalbus</taxon>
    </lineage>
</organism>
<dbReference type="OrthoDB" id="9807797at2"/>
<dbReference type="PRINTS" id="PR00153">
    <property type="entry name" value="CSAPPISMRASE"/>
</dbReference>
<sequence length="198" mass="21387">MPTRRHLLTVLLLLPLLAGGAFTAAAADAPQVKLQTSLGDIVLELDAAKAPATVENFLAYVRDGFYDGTLFHRVIEDFMIQGGGFSADYERRETRAPIRNEADNGLQNLRGTIAMARTGDPHSATAQFFINVKDNTFLDHTAPTPRGWGYCVFGRVVEGMETVDRIRAVATGAGGPFPRDAPLEAVVIERASVVDSAE</sequence>
<keyword evidence="7" id="KW-1185">Reference proteome</keyword>
<evidence type="ECO:0000313" key="7">
    <source>
        <dbReference type="Proteomes" id="UP000252707"/>
    </source>
</evidence>
<dbReference type="Proteomes" id="UP000252707">
    <property type="component" value="Unassembled WGS sequence"/>
</dbReference>
<name>A0A369CI81_9GAMM</name>
<dbReference type="SUPFAM" id="SSF50891">
    <property type="entry name" value="Cyclophilin-like"/>
    <property type="match status" value="1"/>
</dbReference>
<comment type="function">
    <text evidence="4">PPIases accelerate the folding of proteins. It catalyzes the cis-trans isomerization of proline imidic peptide bonds in oligopeptides.</text>
</comment>
<comment type="caution">
    <text evidence="6">The sequence shown here is derived from an EMBL/GenBank/DDBJ whole genome shotgun (WGS) entry which is preliminary data.</text>
</comment>
<dbReference type="CDD" id="cd01920">
    <property type="entry name" value="cyclophilin_EcCYP_like"/>
    <property type="match status" value="1"/>
</dbReference>
<dbReference type="EC" id="5.2.1.8" evidence="4"/>
<evidence type="ECO:0000256" key="3">
    <source>
        <dbReference type="ARBA" id="ARBA00023235"/>
    </source>
</evidence>
<dbReference type="GO" id="GO:0006457">
    <property type="term" value="P:protein folding"/>
    <property type="evidence" value="ECO:0007669"/>
    <property type="project" value="InterPro"/>
</dbReference>
<evidence type="ECO:0000256" key="4">
    <source>
        <dbReference type="RuleBase" id="RU363019"/>
    </source>
</evidence>
<evidence type="ECO:0000313" key="6">
    <source>
        <dbReference type="EMBL" id="RCX32157.1"/>
    </source>
</evidence>
<accession>A0A369CI81</accession>
<dbReference type="InterPro" id="IPR020892">
    <property type="entry name" value="Cyclophilin-type_PPIase_CS"/>
</dbReference>
<keyword evidence="2 4" id="KW-0697">Rotamase</keyword>
<protein>
    <recommendedName>
        <fullName evidence="4">Peptidyl-prolyl cis-trans isomerase</fullName>
        <shortName evidence="4">PPIase</shortName>
        <ecNumber evidence="4">5.2.1.8</ecNumber>
    </recommendedName>
</protein>
<feature type="chain" id="PRO_5016483847" description="Peptidyl-prolyl cis-trans isomerase" evidence="4">
    <location>
        <begin position="27"/>
        <end position="198"/>
    </location>
</feature>